<reference evidence="2 3" key="1">
    <citation type="submission" date="2017-10" db="EMBL/GenBank/DDBJ databases">
        <title>Analysis of the genome sequences of Rhizobium populations associated to common bean (phaseolus vulgaris).</title>
        <authorList>
            <person name="Bustos P."/>
            <person name="Santamaria R.I."/>
            <person name="Miranda-Sanchez F."/>
            <person name="Perez-Carrascal O."/>
            <person name="Juarez S."/>
            <person name="Lozano L."/>
            <person name="Martinez-Flores I."/>
            <person name="Vinuesa P."/>
            <person name="Martinez-Romero E."/>
            <person name="Cevallos M.A."/>
            <person name="Romero D."/>
            <person name="Davila G."/>
            <person name="Gonzalez V."/>
        </authorList>
    </citation>
    <scope>NUCLEOTIDE SEQUENCE [LARGE SCALE GENOMIC DNA]</scope>
    <source>
        <strain evidence="2 3">NXT3</strain>
    </source>
</reference>
<name>A0A2L0H7S2_RHIFR</name>
<evidence type="ECO:0000313" key="2">
    <source>
        <dbReference type="EMBL" id="AUX77487.1"/>
    </source>
</evidence>
<gene>
    <name evidence="2" type="ORF">NXT3_CH02932</name>
</gene>
<protein>
    <submittedName>
        <fullName evidence="2">Uncharacterized protein</fullName>
    </submittedName>
</protein>
<dbReference type="EMBL" id="CP024307">
    <property type="protein sequence ID" value="AUX77487.1"/>
    <property type="molecule type" value="Genomic_DNA"/>
</dbReference>
<dbReference type="Proteomes" id="UP000239340">
    <property type="component" value="Chromosome"/>
</dbReference>
<accession>A0A2L0H7S2</accession>
<feature type="region of interest" description="Disordered" evidence="1">
    <location>
        <begin position="1"/>
        <end position="33"/>
    </location>
</feature>
<evidence type="ECO:0000313" key="3">
    <source>
        <dbReference type="Proteomes" id="UP000239340"/>
    </source>
</evidence>
<dbReference type="AlphaFoldDB" id="A0A2L0H7S2"/>
<organism evidence="2 3">
    <name type="scientific">Rhizobium fredii</name>
    <name type="common">Sinorhizobium fredii</name>
    <dbReference type="NCBI Taxonomy" id="380"/>
    <lineage>
        <taxon>Bacteria</taxon>
        <taxon>Pseudomonadati</taxon>
        <taxon>Pseudomonadota</taxon>
        <taxon>Alphaproteobacteria</taxon>
        <taxon>Hyphomicrobiales</taxon>
        <taxon>Rhizobiaceae</taxon>
        <taxon>Sinorhizobium/Ensifer group</taxon>
        <taxon>Sinorhizobium</taxon>
    </lineage>
</organism>
<sequence length="62" mass="6470">MDGDTKKGLSEPWDAGDPRALAPVPAPLGQPPRLKHTLKIGTGGRAWRGHVPAAAAVSNSQY</sequence>
<proteinExistence type="predicted"/>
<evidence type="ECO:0000256" key="1">
    <source>
        <dbReference type="SAM" id="MobiDB-lite"/>
    </source>
</evidence>